<organism evidence="1 2">
    <name type="scientific">Claviceps arundinis</name>
    <dbReference type="NCBI Taxonomy" id="1623583"/>
    <lineage>
        <taxon>Eukaryota</taxon>
        <taxon>Fungi</taxon>
        <taxon>Dikarya</taxon>
        <taxon>Ascomycota</taxon>
        <taxon>Pezizomycotina</taxon>
        <taxon>Sordariomycetes</taxon>
        <taxon>Hypocreomycetidae</taxon>
        <taxon>Hypocreales</taxon>
        <taxon>Clavicipitaceae</taxon>
        <taxon>Claviceps</taxon>
    </lineage>
</organism>
<accession>A0ABQ7P1V2</accession>
<reference evidence="1 2" key="1">
    <citation type="journal article" date="2020" name="bioRxiv">
        <title>Whole genome comparisons of ergot fungi reveals the divergence and evolution of species within the genus Claviceps are the result of varying mechanisms driving genome evolution and host range expansion.</title>
        <authorList>
            <person name="Wyka S.A."/>
            <person name="Mondo S.J."/>
            <person name="Liu M."/>
            <person name="Dettman J."/>
            <person name="Nalam V."/>
            <person name="Broders K.D."/>
        </authorList>
    </citation>
    <scope>NUCLEOTIDE SEQUENCE [LARGE SCALE GENOMIC DNA]</scope>
    <source>
        <strain evidence="1 2">LM583</strain>
    </source>
</reference>
<keyword evidence="2" id="KW-1185">Reference proteome</keyword>
<sequence>MSVKMPTIDATKRTMRTDIRNYVNAPGLNYWTRYASGIAASGLPTVIPPDDTSKALLKIELLLEGVVVERALVATGADAGARIKRQKAGPDDTVVPGTRGNDVIHSLINHRDINGES</sequence>
<name>A0ABQ7P1V2_9HYPO</name>
<comment type="caution">
    <text evidence="1">The sequence shown here is derived from an EMBL/GenBank/DDBJ whole genome shotgun (WGS) entry which is preliminary data.</text>
</comment>
<protein>
    <submittedName>
        <fullName evidence="1">Uncharacterized protein</fullName>
    </submittedName>
</protein>
<dbReference type="EMBL" id="SRPR01000564">
    <property type="protein sequence ID" value="KAG5951964.1"/>
    <property type="molecule type" value="Genomic_DNA"/>
</dbReference>
<evidence type="ECO:0000313" key="1">
    <source>
        <dbReference type="EMBL" id="KAG5951964.1"/>
    </source>
</evidence>
<evidence type="ECO:0000313" key="2">
    <source>
        <dbReference type="Proteomes" id="UP000742024"/>
    </source>
</evidence>
<dbReference type="Proteomes" id="UP000742024">
    <property type="component" value="Unassembled WGS sequence"/>
</dbReference>
<gene>
    <name evidence="1" type="ORF">E4U57_006464</name>
</gene>
<proteinExistence type="predicted"/>